<proteinExistence type="predicted"/>
<evidence type="ECO:0000256" key="2">
    <source>
        <dbReference type="ARBA" id="ARBA00022475"/>
    </source>
</evidence>
<comment type="caution">
    <text evidence="8">The sequence shown here is derived from an EMBL/GenBank/DDBJ whole genome shotgun (WGS) entry which is preliminary data.</text>
</comment>
<feature type="transmembrane region" description="Helical" evidence="6">
    <location>
        <begin position="281"/>
        <end position="307"/>
    </location>
</feature>
<evidence type="ECO:0000256" key="1">
    <source>
        <dbReference type="ARBA" id="ARBA00004651"/>
    </source>
</evidence>
<reference evidence="8 9" key="1">
    <citation type="journal article" date="2014" name="Int. J. Syst. Evol. Microbiol.">
        <title>Solimonas terrae sp. nov., isolated from soil.</title>
        <authorList>
            <person name="Kim S.J."/>
            <person name="Moon J.Y."/>
            <person name="Weon H.Y."/>
            <person name="Ahn J.H."/>
            <person name="Chen W.M."/>
            <person name="Kwon S.W."/>
        </authorList>
    </citation>
    <scope>NUCLEOTIDE SEQUENCE [LARGE SCALE GENOMIC DNA]</scope>
    <source>
        <strain evidence="8 9">KIS83-12</strain>
    </source>
</reference>
<dbReference type="GO" id="GO:0005886">
    <property type="term" value="C:plasma membrane"/>
    <property type="evidence" value="ECO:0007669"/>
    <property type="project" value="UniProtKB-SubCell"/>
</dbReference>
<dbReference type="Proteomes" id="UP000472676">
    <property type="component" value="Unassembled WGS sequence"/>
</dbReference>
<keyword evidence="5 6" id="KW-0472">Membrane</keyword>
<name>A0A6M2BSI4_9GAMM</name>
<evidence type="ECO:0000259" key="7">
    <source>
        <dbReference type="Pfam" id="PF00482"/>
    </source>
</evidence>
<feature type="transmembrane region" description="Helical" evidence="6">
    <location>
        <begin position="97"/>
        <end position="121"/>
    </location>
</feature>
<protein>
    <submittedName>
        <fullName evidence="8">Type II secretion system F family protein</fullName>
    </submittedName>
</protein>
<dbReference type="InterPro" id="IPR018076">
    <property type="entry name" value="T2SS_GspF_dom"/>
</dbReference>
<evidence type="ECO:0000256" key="5">
    <source>
        <dbReference type="ARBA" id="ARBA00023136"/>
    </source>
</evidence>
<keyword evidence="9" id="KW-1185">Reference proteome</keyword>
<feature type="domain" description="Type II secretion system protein GspF" evidence="7">
    <location>
        <begin position="167"/>
        <end position="295"/>
    </location>
</feature>
<accession>A0A6M2BSI4</accession>
<comment type="subcellular location">
    <subcellularLocation>
        <location evidence="1">Cell membrane</location>
        <topology evidence="1">Multi-pass membrane protein</topology>
    </subcellularLocation>
</comment>
<evidence type="ECO:0000313" key="9">
    <source>
        <dbReference type="Proteomes" id="UP000472676"/>
    </source>
</evidence>
<sequence length="312" mass="34341">MSPTLFASIVAAAIIVCVLAILTLVYLLLRVRHESLLQRRVDPQASTVARDFGVVGTAPVIETMARSGKAIEKMIDTEGESGRLMVQAGWRTAKARLFWYAFQAVMPVLLFAGVAAFWTFSESPKRGILGLLLLIIAAILSFLAPRWVLRAAASRRRLRAQHEVPLFIHLLVLLFESGLSTRQALASIVRESGGVLPELGHEFDIVLRQVDAGGELGEALKTMADMLEVEDLTTVLGVLRQVERYGGELREPLLETLQVIEERRGFELREKVNQLSGRMTVVMVMFFFPGLLIFVAGPAFLAIITALKGMSG</sequence>
<dbReference type="Pfam" id="PF00482">
    <property type="entry name" value="T2SSF"/>
    <property type="match status" value="1"/>
</dbReference>
<dbReference type="PANTHER" id="PTHR35007:SF2">
    <property type="entry name" value="PILUS ASSEMBLE PROTEIN"/>
    <property type="match status" value="1"/>
</dbReference>
<dbReference type="AlphaFoldDB" id="A0A6M2BSI4"/>
<evidence type="ECO:0000313" key="8">
    <source>
        <dbReference type="EMBL" id="NGY05290.1"/>
    </source>
</evidence>
<evidence type="ECO:0000256" key="3">
    <source>
        <dbReference type="ARBA" id="ARBA00022692"/>
    </source>
</evidence>
<dbReference type="EMBL" id="JAAMOW010000005">
    <property type="protein sequence ID" value="NGY05290.1"/>
    <property type="molecule type" value="Genomic_DNA"/>
</dbReference>
<keyword evidence="2" id="KW-1003">Cell membrane</keyword>
<organism evidence="8 9">
    <name type="scientific">Solimonas terrae</name>
    <dbReference type="NCBI Taxonomy" id="1396819"/>
    <lineage>
        <taxon>Bacteria</taxon>
        <taxon>Pseudomonadati</taxon>
        <taxon>Pseudomonadota</taxon>
        <taxon>Gammaproteobacteria</taxon>
        <taxon>Nevskiales</taxon>
        <taxon>Nevskiaceae</taxon>
        <taxon>Solimonas</taxon>
    </lineage>
</organism>
<dbReference type="RefSeq" id="WP_166256435.1">
    <property type="nucleotide sequence ID" value="NZ_JAAMOW010000005.1"/>
</dbReference>
<dbReference type="PANTHER" id="PTHR35007">
    <property type="entry name" value="INTEGRAL MEMBRANE PROTEIN-RELATED"/>
    <property type="match status" value="1"/>
</dbReference>
<gene>
    <name evidence="8" type="ORF">G7Y85_10955</name>
</gene>
<evidence type="ECO:0000256" key="6">
    <source>
        <dbReference type="SAM" id="Phobius"/>
    </source>
</evidence>
<keyword evidence="3 6" id="KW-0812">Transmembrane</keyword>
<evidence type="ECO:0000256" key="4">
    <source>
        <dbReference type="ARBA" id="ARBA00022989"/>
    </source>
</evidence>
<keyword evidence="4 6" id="KW-1133">Transmembrane helix</keyword>
<feature type="transmembrane region" description="Helical" evidence="6">
    <location>
        <begin position="6"/>
        <end position="29"/>
    </location>
</feature>
<feature type="transmembrane region" description="Helical" evidence="6">
    <location>
        <begin position="127"/>
        <end position="149"/>
    </location>
</feature>